<name>A0A5M5ZMW4_9BACT</name>
<keyword evidence="6" id="KW-0680">Restriction system</keyword>
<dbReference type="GO" id="GO:0003677">
    <property type="term" value="F:DNA binding"/>
    <property type="evidence" value="ECO:0007669"/>
    <property type="project" value="InterPro"/>
</dbReference>
<proteinExistence type="inferred from homology"/>
<comment type="catalytic activity">
    <reaction evidence="7">
        <text>a 2'-deoxyadenosine in DNA + S-adenosyl-L-methionine = an N(6)-methyl-2'-deoxyadenosine in DNA + S-adenosyl-L-homocysteine + H(+)</text>
        <dbReference type="Rhea" id="RHEA:15197"/>
        <dbReference type="Rhea" id="RHEA-COMP:12418"/>
        <dbReference type="Rhea" id="RHEA-COMP:12419"/>
        <dbReference type="ChEBI" id="CHEBI:15378"/>
        <dbReference type="ChEBI" id="CHEBI:57856"/>
        <dbReference type="ChEBI" id="CHEBI:59789"/>
        <dbReference type="ChEBI" id="CHEBI:90615"/>
        <dbReference type="ChEBI" id="CHEBI:90616"/>
        <dbReference type="EC" id="2.1.1.72"/>
    </reaction>
</comment>
<keyword evidence="5" id="KW-0949">S-adenosyl-L-methionine</keyword>
<dbReference type="EMBL" id="VVZB01000076">
    <property type="protein sequence ID" value="KAA5378351.1"/>
    <property type="molecule type" value="Genomic_DNA"/>
</dbReference>
<dbReference type="AlphaFoldDB" id="A0A5M5ZMW4"/>
<comment type="caution">
    <text evidence="9">The sequence shown here is derived from an EMBL/GenBank/DDBJ whole genome shotgun (WGS) entry which is preliminary data.</text>
</comment>
<dbReference type="PANTHER" id="PTHR42933:SF4">
    <property type="entry name" value="TYPE I RESTRICTION ENZYME ECOKI METHYLASE SUBUNIT"/>
    <property type="match status" value="1"/>
</dbReference>
<evidence type="ECO:0000256" key="5">
    <source>
        <dbReference type="ARBA" id="ARBA00022691"/>
    </source>
</evidence>
<evidence type="ECO:0000256" key="1">
    <source>
        <dbReference type="ARBA" id="ARBA00006594"/>
    </source>
</evidence>
<dbReference type="InterPro" id="IPR051537">
    <property type="entry name" value="DNA_Adenine_Mtase"/>
</dbReference>
<reference evidence="9 10" key="1">
    <citation type="journal article" date="2019" name="Nat. Med.">
        <title>A library of human gut bacterial isolates paired with longitudinal multiomics data enables mechanistic microbiome research.</title>
        <authorList>
            <person name="Poyet M."/>
            <person name="Groussin M."/>
            <person name="Gibbons S.M."/>
            <person name="Avila-Pacheco J."/>
            <person name="Jiang X."/>
            <person name="Kearney S.M."/>
            <person name="Perrotta A.R."/>
            <person name="Berdy B."/>
            <person name="Zhao S."/>
            <person name="Lieberman T.D."/>
            <person name="Swanson P.K."/>
            <person name="Smith M."/>
            <person name="Roesemann S."/>
            <person name="Alexander J.E."/>
            <person name="Rich S.A."/>
            <person name="Livny J."/>
            <person name="Vlamakis H."/>
            <person name="Clish C."/>
            <person name="Bullock K."/>
            <person name="Deik A."/>
            <person name="Scott J."/>
            <person name="Pierce K.A."/>
            <person name="Xavier R.J."/>
            <person name="Alm E.J."/>
        </authorList>
    </citation>
    <scope>NUCLEOTIDE SEQUENCE [LARGE SCALE GENOMIC DNA]</scope>
    <source>
        <strain evidence="9 10">BIOML-A5</strain>
    </source>
</reference>
<accession>A0A5M5ZMW4</accession>
<feature type="non-terminal residue" evidence="9">
    <location>
        <position position="1"/>
    </location>
</feature>
<keyword evidence="3 9" id="KW-0489">Methyltransferase</keyword>
<dbReference type="Gene3D" id="3.40.50.150">
    <property type="entry name" value="Vaccinia Virus protein VP39"/>
    <property type="match status" value="1"/>
</dbReference>
<evidence type="ECO:0000256" key="2">
    <source>
        <dbReference type="ARBA" id="ARBA00011900"/>
    </source>
</evidence>
<evidence type="ECO:0000256" key="3">
    <source>
        <dbReference type="ARBA" id="ARBA00022603"/>
    </source>
</evidence>
<evidence type="ECO:0000256" key="4">
    <source>
        <dbReference type="ARBA" id="ARBA00022679"/>
    </source>
</evidence>
<dbReference type="EC" id="2.1.1.72" evidence="2"/>
<sequence length="228" mass="26306">MNPPYGGSTEDSVKSNFPVQYRSSETADLFIALIMYRLKASGRCGVIIPDGFLFGTDGAKFALKENLLRKFNLHTIIRLPGSIFSPYTSIATNILFFNNEEAEGCEEGFKTKETWFYRLDMPEGYKHFSKTKPMKVEHTLPIQEWWKDRKEIINDEVGEKSRVFTAQQLIDLDCNFDQCKFPKEEEEILPPAELLKQYFEKRAALDHEIDKTLSEIQKILGIDIKSCN</sequence>
<dbReference type="GO" id="GO:0008170">
    <property type="term" value="F:N-methyltransferase activity"/>
    <property type="evidence" value="ECO:0007669"/>
    <property type="project" value="InterPro"/>
</dbReference>
<dbReference type="GO" id="GO:0009007">
    <property type="term" value="F:site-specific DNA-methyltransferase (adenine-specific) activity"/>
    <property type="evidence" value="ECO:0007669"/>
    <property type="project" value="UniProtKB-EC"/>
</dbReference>
<dbReference type="PANTHER" id="PTHR42933">
    <property type="entry name" value="SLR6095 PROTEIN"/>
    <property type="match status" value="1"/>
</dbReference>
<dbReference type="RefSeq" id="WP_149941425.1">
    <property type="nucleotide sequence ID" value="NZ_VVZB01000076.1"/>
</dbReference>
<gene>
    <name evidence="9" type="ORF">F2Y61_23685</name>
</gene>
<feature type="domain" description="DNA methylase adenine-specific" evidence="8">
    <location>
        <begin position="2"/>
        <end position="178"/>
    </location>
</feature>
<dbReference type="GO" id="GO:0009307">
    <property type="term" value="P:DNA restriction-modification system"/>
    <property type="evidence" value="ECO:0007669"/>
    <property type="project" value="UniProtKB-KW"/>
</dbReference>
<organism evidence="9 10">
    <name type="scientific">Phocaeicola dorei</name>
    <dbReference type="NCBI Taxonomy" id="357276"/>
    <lineage>
        <taxon>Bacteria</taxon>
        <taxon>Pseudomonadati</taxon>
        <taxon>Bacteroidota</taxon>
        <taxon>Bacteroidia</taxon>
        <taxon>Bacteroidales</taxon>
        <taxon>Bacteroidaceae</taxon>
        <taxon>Phocaeicola</taxon>
    </lineage>
</organism>
<dbReference type="Proteomes" id="UP000347681">
    <property type="component" value="Unassembled WGS sequence"/>
</dbReference>
<dbReference type="Pfam" id="PF02384">
    <property type="entry name" value="N6_Mtase"/>
    <property type="match status" value="1"/>
</dbReference>
<dbReference type="InterPro" id="IPR003356">
    <property type="entry name" value="DNA_methylase_A-5"/>
</dbReference>
<protein>
    <recommendedName>
        <fullName evidence="2">site-specific DNA-methyltransferase (adenine-specific)</fullName>
        <ecNumber evidence="2">2.1.1.72</ecNumber>
    </recommendedName>
</protein>
<evidence type="ECO:0000313" key="9">
    <source>
        <dbReference type="EMBL" id="KAA5378351.1"/>
    </source>
</evidence>
<comment type="similarity">
    <text evidence="1">Belongs to the N(4)/N(6)-methyltransferase family.</text>
</comment>
<dbReference type="InterPro" id="IPR029063">
    <property type="entry name" value="SAM-dependent_MTases_sf"/>
</dbReference>
<dbReference type="SUPFAM" id="SSF53335">
    <property type="entry name" value="S-adenosyl-L-methionine-dependent methyltransferases"/>
    <property type="match status" value="1"/>
</dbReference>
<evidence type="ECO:0000259" key="8">
    <source>
        <dbReference type="Pfam" id="PF02384"/>
    </source>
</evidence>
<evidence type="ECO:0000256" key="7">
    <source>
        <dbReference type="ARBA" id="ARBA00047942"/>
    </source>
</evidence>
<evidence type="ECO:0000313" key="10">
    <source>
        <dbReference type="Proteomes" id="UP000347681"/>
    </source>
</evidence>
<evidence type="ECO:0000256" key="6">
    <source>
        <dbReference type="ARBA" id="ARBA00022747"/>
    </source>
</evidence>
<dbReference type="GO" id="GO:0032259">
    <property type="term" value="P:methylation"/>
    <property type="evidence" value="ECO:0007669"/>
    <property type="project" value="UniProtKB-KW"/>
</dbReference>
<keyword evidence="4" id="KW-0808">Transferase</keyword>